<organism evidence="2 3">
    <name type="scientific">Rhodotorula toruloides</name>
    <name type="common">Yeast</name>
    <name type="synonym">Rhodosporidium toruloides</name>
    <dbReference type="NCBI Taxonomy" id="5286"/>
    <lineage>
        <taxon>Eukaryota</taxon>
        <taxon>Fungi</taxon>
        <taxon>Dikarya</taxon>
        <taxon>Basidiomycota</taxon>
        <taxon>Pucciniomycotina</taxon>
        <taxon>Microbotryomycetes</taxon>
        <taxon>Sporidiobolales</taxon>
        <taxon>Sporidiobolaceae</taxon>
        <taxon>Rhodotorula</taxon>
    </lineage>
</organism>
<feature type="region of interest" description="Disordered" evidence="1">
    <location>
        <begin position="1"/>
        <end position="57"/>
    </location>
</feature>
<evidence type="ECO:0000313" key="2">
    <source>
        <dbReference type="EMBL" id="PRQ71974.1"/>
    </source>
</evidence>
<feature type="compositionally biased region" description="Basic and acidic residues" evidence="1">
    <location>
        <begin position="39"/>
        <end position="51"/>
    </location>
</feature>
<accession>A0A2T0A1U5</accession>
<sequence>MRGARGRALRSSEAGHPRVATRFRPGPAGVGTPSPPRRRVSDSIRPAEQRRPTWPCP</sequence>
<evidence type="ECO:0000256" key="1">
    <source>
        <dbReference type="SAM" id="MobiDB-lite"/>
    </source>
</evidence>
<dbReference type="AlphaFoldDB" id="A0A2T0A1U5"/>
<name>A0A2T0A1U5_RHOTO</name>
<dbReference type="Proteomes" id="UP000239560">
    <property type="component" value="Unassembled WGS sequence"/>
</dbReference>
<comment type="caution">
    <text evidence="2">The sequence shown here is derived from an EMBL/GenBank/DDBJ whole genome shotgun (WGS) entry which is preliminary data.</text>
</comment>
<protein>
    <submittedName>
        <fullName evidence="2">Uncharacterized protein</fullName>
    </submittedName>
</protein>
<evidence type="ECO:0000313" key="3">
    <source>
        <dbReference type="Proteomes" id="UP000239560"/>
    </source>
</evidence>
<gene>
    <name evidence="2" type="ORF">AAT19DRAFT_9313</name>
</gene>
<reference evidence="2 3" key="1">
    <citation type="journal article" date="2018" name="Elife">
        <title>Functional genomics of lipid metabolism in the oleaginous yeast Rhodosporidium toruloides.</title>
        <authorList>
            <person name="Coradetti S.T."/>
            <person name="Pinel D."/>
            <person name="Geiselman G."/>
            <person name="Ito M."/>
            <person name="Mondo S."/>
            <person name="Reilly M.C."/>
            <person name="Cheng Y.F."/>
            <person name="Bauer S."/>
            <person name="Grigoriev I."/>
            <person name="Gladden J.M."/>
            <person name="Simmons B.A."/>
            <person name="Brem R."/>
            <person name="Arkin A.P."/>
            <person name="Skerker J.M."/>
        </authorList>
    </citation>
    <scope>NUCLEOTIDE SEQUENCE [LARGE SCALE GENOMIC DNA]</scope>
    <source>
        <strain evidence="2 3">NBRC 0880</strain>
    </source>
</reference>
<dbReference type="EMBL" id="LCTV02000010">
    <property type="protein sequence ID" value="PRQ71974.1"/>
    <property type="molecule type" value="Genomic_DNA"/>
</dbReference>
<proteinExistence type="predicted"/>